<feature type="non-terminal residue" evidence="1">
    <location>
        <position position="1"/>
    </location>
</feature>
<proteinExistence type="predicted"/>
<comment type="caution">
    <text evidence="1">The sequence shown here is derived from an EMBL/GenBank/DDBJ whole genome shotgun (WGS) entry which is preliminary data.</text>
</comment>
<reference evidence="1" key="1">
    <citation type="submission" date="2024-09" db="EMBL/GenBank/DDBJ databases">
        <title>Black Yeasts Isolated from many extreme environments.</title>
        <authorList>
            <person name="Coleine C."/>
            <person name="Stajich J.E."/>
            <person name="Selbmann L."/>
        </authorList>
    </citation>
    <scope>NUCLEOTIDE SEQUENCE</scope>
    <source>
        <strain evidence="1">CCFEE 5737</strain>
    </source>
</reference>
<accession>A0ACC3DR39</accession>
<keyword evidence="2" id="KW-1185">Reference proteome</keyword>
<dbReference type="EMBL" id="JAWDJW010001372">
    <property type="protein sequence ID" value="KAK3079108.1"/>
    <property type="molecule type" value="Genomic_DNA"/>
</dbReference>
<evidence type="ECO:0000313" key="2">
    <source>
        <dbReference type="Proteomes" id="UP001186974"/>
    </source>
</evidence>
<evidence type="ECO:0000313" key="1">
    <source>
        <dbReference type="EMBL" id="KAK3079108.1"/>
    </source>
</evidence>
<name>A0ACC3DR39_9PEZI</name>
<dbReference type="Proteomes" id="UP001186974">
    <property type="component" value="Unassembled WGS sequence"/>
</dbReference>
<sequence length="345" mass="38773">RIGKLNHSRNIDSIYVVDCSGSDTESTFFTLKDVHLDVQAYELHDPIHTDGQNHDISTATAGEEDEDMAAQVRVTQLPSKQLVGIWDSLIFDEPVPARLLRFTTRMMSIMKHKDLNTTIMNWNRLILLHGPPGTGKTSLCRALAQKLTIRLGRHFTHGKLVEVNSQTMLSKWFGESGKLVGKMFEQINAMADDEDTLVCVLIDEVETLTGSREKAASGNEVGDALRATNQLLTALDRLKHRPNVMVFCTSNLLCTIDSAFLDRVDIKQYIPNPCASAAYEILRSCFNEMVRCKLLVPIDDPSDVLDDDSLDCLMAMHQQQPGSDWEFMNTFSFPTLAEVNIRLWN</sequence>
<gene>
    <name evidence="1" type="ORF">LTS18_005724</name>
</gene>
<organism evidence="1 2">
    <name type="scientific">Coniosporium uncinatum</name>
    <dbReference type="NCBI Taxonomy" id="93489"/>
    <lineage>
        <taxon>Eukaryota</taxon>
        <taxon>Fungi</taxon>
        <taxon>Dikarya</taxon>
        <taxon>Ascomycota</taxon>
        <taxon>Pezizomycotina</taxon>
        <taxon>Dothideomycetes</taxon>
        <taxon>Dothideomycetes incertae sedis</taxon>
        <taxon>Coniosporium</taxon>
    </lineage>
</organism>
<protein>
    <submittedName>
        <fullName evidence="1">Uncharacterized protein</fullName>
    </submittedName>
</protein>